<evidence type="ECO:0000313" key="8">
    <source>
        <dbReference type="EMBL" id="TXH86325.1"/>
    </source>
</evidence>
<gene>
    <name evidence="7" type="ordered locus">Tmz1t_2997</name>
    <name evidence="8" type="ORF">E6Q80_07790</name>
</gene>
<dbReference type="InterPro" id="IPR036271">
    <property type="entry name" value="Tet_transcr_reg_TetR-rel_C_sf"/>
</dbReference>
<dbReference type="Pfam" id="PF17932">
    <property type="entry name" value="TetR_C_24"/>
    <property type="match status" value="1"/>
</dbReference>
<name>C4KB20_THASP</name>
<keyword evidence="2" id="KW-0805">Transcription regulation</keyword>
<evidence type="ECO:0000313" key="10">
    <source>
        <dbReference type="Proteomes" id="UP000321192"/>
    </source>
</evidence>
<evidence type="ECO:0000256" key="5">
    <source>
        <dbReference type="PROSITE-ProRule" id="PRU00335"/>
    </source>
</evidence>
<keyword evidence="3 5" id="KW-0238">DNA-binding</keyword>
<reference evidence="8 10" key="3">
    <citation type="submission" date="2018-09" db="EMBL/GenBank/DDBJ databases">
        <title>Metagenome Assembled Genomes from an Advanced Water Purification Facility.</title>
        <authorList>
            <person name="Stamps B.W."/>
            <person name="Spear J.R."/>
        </authorList>
    </citation>
    <scope>NUCLEOTIDE SEQUENCE [LARGE SCALE GENOMIC DNA]</scope>
    <source>
        <strain evidence="8">Bin_27_1</strain>
    </source>
</reference>
<dbReference type="InterPro" id="IPR041490">
    <property type="entry name" value="KstR2_TetR_C"/>
</dbReference>
<evidence type="ECO:0000313" key="7">
    <source>
        <dbReference type="EMBL" id="ACR01596.1"/>
    </source>
</evidence>
<organism evidence="7 9">
    <name type="scientific">Thauera aminoaromatica</name>
    <dbReference type="NCBI Taxonomy" id="164330"/>
    <lineage>
        <taxon>Bacteria</taxon>
        <taxon>Pseudomonadati</taxon>
        <taxon>Pseudomonadota</taxon>
        <taxon>Betaproteobacteria</taxon>
        <taxon>Rhodocyclales</taxon>
        <taxon>Zoogloeaceae</taxon>
        <taxon>Thauera</taxon>
    </lineage>
</organism>
<dbReference type="GO" id="GO:0000976">
    <property type="term" value="F:transcription cis-regulatory region binding"/>
    <property type="evidence" value="ECO:0007669"/>
    <property type="project" value="TreeGrafter"/>
</dbReference>
<protein>
    <submittedName>
        <fullName evidence="8">TetR/AcrR family transcriptional regulator</fullName>
    </submittedName>
    <submittedName>
        <fullName evidence="7">Transcriptional regulator, TetR family</fullName>
    </submittedName>
</protein>
<dbReference type="InterPro" id="IPR009057">
    <property type="entry name" value="Homeodomain-like_sf"/>
</dbReference>
<dbReference type="InterPro" id="IPR050109">
    <property type="entry name" value="HTH-type_TetR-like_transc_reg"/>
</dbReference>
<dbReference type="PRINTS" id="PR00455">
    <property type="entry name" value="HTHTETR"/>
</dbReference>
<dbReference type="PANTHER" id="PTHR30055">
    <property type="entry name" value="HTH-TYPE TRANSCRIPTIONAL REGULATOR RUTR"/>
    <property type="match status" value="1"/>
</dbReference>
<dbReference type="RefSeq" id="WP_012585776.1">
    <property type="nucleotide sequence ID" value="NC_011662.2"/>
</dbReference>
<dbReference type="eggNOG" id="COG1309">
    <property type="taxonomic scope" value="Bacteria"/>
</dbReference>
<dbReference type="EMBL" id="CP001281">
    <property type="protein sequence ID" value="ACR01596.1"/>
    <property type="molecule type" value="Genomic_DNA"/>
</dbReference>
<keyword evidence="1" id="KW-0678">Repressor</keyword>
<dbReference type="EMBL" id="SSFD01000111">
    <property type="protein sequence ID" value="TXH86325.1"/>
    <property type="molecule type" value="Genomic_DNA"/>
</dbReference>
<proteinExistence type="predicted"/>
<dbReference type="AlphaFoldDB" id="C4KB20"/>
<evidence type="ECO:0000256" key="1">
    <source>
        <dbReference type="ARBA" id="ARBA00022491"/>
    </source>
</evidence>
<dbReference type="Proteomes" id="UP000321192">
    <property type="component" value="Unassembled WGS sequence"/>
</dbReference>
<accession>A0A5C7STY6</accession>
<keyword evidence="9" id="KW-1185">Reference proteome</keyword>
<reference evidence="7 9" key="2">
    <citation type="journal article" date="2012" name="Stand. Genomic Sci.">
        <title>Complete genome sequence of Thauera aminoaromatica strain MZ1T.</title>
        <authorList>
            <person name="Jiang K."/>
            <person name="Sanseverino J."/>
            <person name="Chauhan A."/>
            <person name="Lucas S."/>
            <person name="Copeland A."/>
            <person name="Lapidus A."/>
            <person name="Del Rio T.G."/>
            <person name="Dalin E."/>
            <person name="Tice H."/>
            <person name="Bruce D."/>
            <person name="Goodwin L."/>
            <person name="Pitluck S."/>
            <person name="Sims D."/>
            <person name="Brettin T."/>
            <person name="Detter J.C."/>
            <person name="Han C."/>
            <person name="Chang Y.J."/>
            <person name="Larimer F."/>
            <person name="Land M."/>
            <person name="Hauser L."/>
            <person name="Kyrpides N.C."/>
            <person name="Mikhailova N."/>
            <person name="Moser S."/>
            <person name="Jegier P."/>
            <person name="Close D."/>
            <person name="Debruyn J.M."/>
            <person name="Wang Y."/>
            <person name="Layton A.C."/>
            <person name="Allen M.S."/>
            <person name="Sayler G.S."/>
        </authorList>
    </citation>
    <scope>NUCLEOTIDE SEQUENCE [LARGE SCALE GENOMIC DNA]</scope>
    <source>
        <strain evidence="7 9">MZ1T</strain>
    </source>
</reference>
<dbReference type="SUPFAM" id="SSF46689">
    <property type="entry name" value="Homeodomain-like"/>
    <property type="match status" value="1"/>
</dbReference>
<dbReference type="STRING" id="85643.Tmz1t_2997"/>
<dbReference type="Pfam" id="PF00440">
    <property type="entry name" value="TetR_N"/>
    <property type="match status" value="1"/>
</dbReference>
<accession>C4KB20</accession>
<keyword evidence="4" id="KW-0804">Transcription</keyword>
<dbReference type="HOGENOM" id="CLU_069356_12_4_4"/>
<feature type="DNA-binding region" description="H-T-H motif" evidence="5">
    <location>
        <begin position="33"/>
        <end position="52"/>
    </location>
</feature>
<dbReference type="OrthoDB" id="5293556at2"/>
<feature type="domain" description="HTH tetR-type" evidence="6">
    <location>
        <begin position="10"/>
        <end position="70"/>
    </location>
</feature>
<dbReference type="InterPro" id="IPR001647">
    <property type="entry name" value="HTH_TetR"/>
</dbReference>
<evidence type="ECO:0000256" key="2">
    <source>
        <dbReference type="ARBA" id="ARBA00023015"/>
    </source>
</evidence>
<evidence type="ECO:0000256" key="3">
    <source>
        <dbReference type="ARBA" id="ARBA00023125"/>
    </source>
</evidence>
<dbReference type="GO" id="GO:0003700">
    <property type="term" value="F:DNA-binding transcription factor activity"/>
    <property type="evidence" value="ECO:0007669"/>
    <property type="project" value="TreeGrafter"/>
</dbReference>
<evidence type="ECO:0000256" key="4">
    <source>
        <dbReference type="ARBA" id="ARBA00023163"/>
    </source>
</evidence>
<dbReference type="Gene3D" id="1.10.10.60">
    <property type="entry name" value="Homeodomain-like"/>
    <property type="match status" value="1"/>
</dbReference>
<dbReference type="Proteomes" id="UP000002186">
    <property type="component" value="Chromosome"/>
</dbReference>
<dbReference type="SUPFAM" id="SSF48498">
    <property type="entry name" value="Tetracyclin repressor-like, C-terminal domain"/>
    <property type="match status" value="1"/>
</dbReference>
<dbReference type="KEGG" id="tmz:Tmz1t_2997"/>
<sequence length="213" mass="23520">MARGKAPTFQLQRATILDAAAGLFAAEGFHNASMAEIARACGVSKALLYHYYRDKEHILYDIAAGHVEDLLAIVADVEAAAESPRERLERLILRFMQAYEGGRRQHVVLIQDVKFLSPEQRARIHEQERRVVHAFALAIEAVEPGLRVVALDKAVTMALFGMMNWTFTWLRPDGPLSYEDMARVVARIFLQGVAGFAAQAGHPSAAAVEIALP</sequence>
<dbReference type="PROSITE" id="PS50977">
    <property type="entry name" value="HTH_TETR_2"/>
    <property type="match status" value="1"/>
</dbReference>
<dbReference type="Gene3D" id="1.10.357.10">
    <property type="entry name" value="Tetracycline Repressor, domain 2"/>
    <property type="match status" value="1"/>
</dbReference>
<reference evidence="9" key="1">
    <citation type="submission" date="2009-05" db="EMBL/GenBank/DDBJ databases">
        <title>Complete sequence of chromosome of Thauera sp. MZ1T.</title>
        <authorList>
            <consortium name="US DOE Joint Genome Institute"/>
            <person name="Lucas S."/>
            <person name="Copeland A."/>
            <person name="Lapidus A."/>
            <person name="Glavina del Rio T."/>
            <person name="Dalin E."/>
            <person name="Tice H."/>
            <person name="Bruce D."/>
            <person name="Goodwin L."/>
            <person name="Pitluck S."/>
            <person name="Sims D."/>
            <person name="Brettin T."/>
            <person name="Detter J.C."/>
            <person name="Han C."/>
            <person name="Larimer F."/>
            <person name="Land M."/>
            <person name="Hauser L."/>
            <person name="Kyrpides N."/>
            <person name="Mikhailova N."/>
            <person name="Sayler G.S."/>
        </authorList>
    </citation>
    <scope>NUCLEOTIDE SEQUENCE [LARGE SCALE GENOMIC DNA]</scope>
    <source>
        <strain evidence="9">MZ1T</strain>
    </source>
</reference>
<evidence type="ECO:0000313" key="9">
    <source>
        <dbReference type="Proteomes" id="UP000002186"/>
    </source>
</evidence>
<dbReference type="PANTHER" id="PTHR30055:SF175">
    <property type="entry name" value="HTH-TYPE TRANSCRIPTIONAL REPRESSOR KSTR2"/>
    <property type="match status" value="1"/>
</dbReference>
<evidence type="ECO:0000259" key="6">
    <source>
        <dbReference type="PROSITE" id="PS50977"/>
    </source>
</evidence>